<dbReference type="Gene3D" id="3.90.1150.10">
    <property type="entry name" value="Aspartate Aminotransferase, domain 1"/>
    <property type="match status" value="1"/>
</dbReference>
<dbReference type="GO" id="GO:0000271">
    <property type="term" value="P:polysaccharide biosynthetic process"/>
    <property type="evidence" value="ECO:0007669"/>
    <property type="project" value="TreeGrafter"/>
</dbReference>
<evidence type="ECO:0000256" key="3">
    <source>
        <dbReference type="RuleBase" id="RU004508"/>
    </source>
</evidence>
<name>A0A1H8E1W1_9FIRM</name>
<dbReference type="PANTHER" id="PTHR30244:SF42">
    <property type="entry name" value="UDP-2-ACETAMIDO-2-DEOXY-3-OXO-D-GLUCURONATE AMINOTRANSFERASE"/>
    <property type="match status" value="1"/>
</dbReference>
<accession>A0A1H8E1W1</accession>
<dbReference type="RefSeq" id="WP_092756357.1">
    <property type="nucleotide sequence ID" value="NZ_FOCG01000004.1"/>
</dbReference>
<dbReference type="PANTHER" id="PTHR30244">
    <property type="entry name" value="TRANSAMINASE"/>
    <property type="match status" value="1"/>
</dbReference>
<dbReference type="Proteomes" id="UP000199158">
    <property type="component" value="Unassembled WGS sequence"/>
</dbReference>
<dbReference type="AlphaFoldDB" id="A0A1H8E1W1"/>
<dbReference type="InterPro" id="IPR015424">
    <property type="entry name" value="PyrdxlP-dep_Trfase"/>
</dbReference>
<dbReference type="InterPro" id="IPR015421">
    <property type="entry name" value="PyrdxlP-dep_Trfase_major"/>
</dbReference>
<proteinExistence type="inferred from homology"/>
<organism evidence="4 5">
    <name type="scientific">Hydrogenoanaerobacterium saccharovorans</name>
    <dbReference type="NCBI Taxonomy" id="474960"/>
    <lineage>
        <taxon>Bacteria</taxon>
        <taxon>Bacillati</taxon>
        <taxon>Bacillota</taxon>
        <taxon>Clostridia</taxon>
        <taxon>Eubacteriales</taxon>
        <taxon>Oscillospiraceae</taxon>
        <taxon>Hydrogenoanaerobacterium</taxon>
    </lineage>
</organism>
<feature type="modified residue" description="N6-(pyridoxal phosphate)lysine" evidence="2">
    <location>
        <position position="191"/>
    </location>
</feature>
<comment type="similarity">
    <text evidence="3">Belongs to the DegT/DnrJ/EryC1 family.</text>
</comment>
<evidence type="ECO:0000256" key="1">
    <source>
        <dbReference type="PIRSR" id="PIRSR000390-1"/>
    </source>
</evidence>
<dbReference type="CDD" id="cd00616">
    <property type="entry name" value="AHBA_syn"/>
    <property type="match status" value="1"/>
</dbReference>
<dbReference type="GO" id="GO:0030170">
    <property type="term" value="F:pyridoxal phosphate binding"/>
    <property type="evidence" value="ECO:0007669"/>
    <property type="project" value="TreeGrafter"/>
</dbReference>
<keyword evidence="2 3" id="KW-0663">Pyridoxal phosphate</keyword>
<dbReference type="SUPFAM" id="SSF53383">
    <property type="entry name" value="PLP-dependent transferases"/>
    <property type="match status" value="1"/>
</dbReference>
<dbReference type="InterPro" id="IPR000653">
    <property type="entry name" value="DegT/StrS_aminotransferase"/>
</dbReference>
<dbReference type="EMBL" id="FOCG01000004">
    <property type="protein sequence ID" value="SEN13430.1"/>
    <property type="molecule type" value="Genomic_DNA"/>
</dbReference>
<protein>
    <submittedName>
        <fullName evidence="4">dTDP-4-amino-4,6-dideoxygalactose transaminase</fullName>
    </submittedName>
</protein>
<dbReference type="STRING" id="474960.SAMN05216180_2850"/>
<evidence type="ECO:0000313" key="4">
    <source>
        <dbReference type="EMBL" id="SEN13430.1"/>
    </source>
</evidence>
<dbReference type="GO" id="GO:0008483">
    <property type="term" value="F:transaminase activity"/>
    <property type="evidence" value="ECO:0007669"/>
    <property type="project" value="TreeGrafter"/>
</dbReference>
<sequence length="375" mass="41068">MQFIDLKAQYHALKGEIDANIQKVLDHGQFIMGSEVAQLEAELAEFTGVRHCIACANGTDALQMLFMAYNIGQGDAVFCPDITFIASVEPACMLGATPVFCDITADTYNLCPVSLERQIQAVLTEGKLKPKAVVAVDFLGNPADYDAIEAICKKYNLTLIVDAAQSFGALYHGRSTCAIGDCATTSFFPAKPLGCYGDGGAVFTNDDKLAELCKSIRVHGKGDKGKYSNVRIGLNSRLDTIQAAILLSKLKALKTYERDARQKVAQRYNAAFESSFTTPYIAPDCLSVYAQYALLAQDSTTRDAVLAHLNEKKIPNMVYYPIPQHALPVFANVPSHQETFLNAMDYCDRTFSLPMHPYLEEAEQDTIIQAVLEAL</sequence>
<gene>
    <name evidence="4" type="ORF">SAMN05216180_2850</name>
</gene>
<reference evidence="4 5" key="1">
    <citation type="submission" date="2016-10" db="EMBL/GenBank/DDBJ databases">
        <authorList>
            <person name="de Groot N.N."/>
        </authorList>
    </citation>
    <scope>NUCLEOTIDE SEQUENCE [LARGE SCALE GENOMIC DNA]</scope>
    <source>
        <strain evidence="4 5">CGMCC 1.5070</strain>
    </source>
</reference>
<keyword evidence="5" id="KW-1185">Reference proteome</keyword>
<dbReference type="Pfam" id="PF01041">
    <property type="entry name" value="DegT_DnrJ_EryC1"/>
    <property type="match status" value="1"/>
</dbReference>
<dbReference type="InterPro" id="IPR015422">
    <property type="entry name" value="PyrdxlP-dep_Trfase_small"/>
</dbReference>
<dbReference type="PIRSF" id="PIRSF000390">
    <property type="entry name" value="PLP_StrS"/>
    <property type="match status" value="1"/>
</dbReference>
<evidence type="ECO:0000256" key="2">
    <source>
        <dbReference type="PIRSR" id="PIRSR000390-2"/>
    </source>
</evidence>
<evidence type="ECO:0000313" key="5">
    <source>
        <dbReference type="Proteomes" id="UP000199158"/>
    </source>
</evidence>
<feature type="active site" description="Proton acceptor" evidence="1">
    <location>
        <position position="191"/>
    </location>
</feature>
<dbReference type="Gene3D" id="3.40.640.10">
    <property type="entry name" value="Type I PLP-dependent aspartate aminotransferase-like (Major domain)"/>
    <property type="match status" value="1"/>
</dbReference>
<dbReference type="OrthoDB" id="9810913at2"/>